<feature type="region of interest" description="Disordered" evidence="1">
    <location>
        <begin position="23"/>
        <end position="44"/>
    </location>
</feature>
<feature type="compositionally biased region" description="Basic residues" evidence="1">
    <location>
        <begin position="499"/>
        <end position="511"/>
    </location>
</feature>
<feature type="compositionally biased region" description="Basic and acidic residues" evidence="1">
    <location>
        <begin position="96"/>
        <end position="106"/>
    </location>
</feature>
<evidence type="ECO:0000313" key="2">
    <source>
        <dbReference type="EMBL" id="RAL66087.1"/>
    </source>
</evidence>
<reference evidence="2 3" key="1">
    <citation type="submission" date="2018-06" db="EMBL/GenBank/DDBJ databases">
        <title>Genome Sequence of the Brown Rot Fungal Pathogen Monilinia fructigena.</title>
        <authorList>
            <person name="Landi L."/>
            <person name="De Miccolis Angelini R.M."/>
            <person name="Pollastro S."/>
            <person name="Abate D."/>
            <person name="Faretra F."/>
            <person name="Romanazzi G."/>
        </authorList>
    </citation>
    <scope>NUCLEOTIDE SEQUENCE [LARGE SCALE GENOMIC DNA]</scope>
    <source>
        <strain evidence="2 3">Mfrg269</strain>
    </source>
</reference>
<organism evidence="2 3">
    <name type="scientific">Monilinia fructigena</name>
    <dbReference type="NCBI Taxonomy" id="38457"/>
    <lineage>
        <taxon>Eukaryota</taxon>
        <taxon>Fungi</taxon>
        <taxon>Dikarya</taxon>
        <taxon>Ascomycota</taxon>
        <taxon>Pezizomycotina</taxon>
        <taxon>Leotiomycetes</taxon>
        <taxon>Helotiales</taxon>
        <taxon>Sclerotiniaceae</taxon>
        <taxon>Monilinia</taxon>
    </lineage>
</organism>
<sequence>MDTPSLESLISLTDSLIDLDMAREDLPKPGKPGTPSSSSDDLWNNLFVPDNELVDYNSSDSPDLVSSPLTAKNLKVLSNSINTTTSKHGKKSTRASTDRSDSVEGIVKQEEDLDRQELPSIEKSESDTTIANILALCRNSGPHKLNYPNLGMVGDIVGRLVHFDLRDSNFPRSYHFGPPPPVAGKHGLLSWLTSQEKMAGFVIESGSYDFFRWGWSTAIFSRSVRLGIRASCKVPYLVKLETGRWYYPEAKEQEVRDRAAWDVLQQIIEPKSGDFVNSEFTSSGTTQIPYEFRALAKDFFSGKLVHEPGYYARLVEPEKLADDRDAAEKLFNITKIDMGNRAKRRMRQVSIMLFNLFLLEVIKNNEIEDALVLEEKKTKREKSSFTVASVHGTDVRRSSRYHEYIDRLNILEHNKKQASKNTARLALEDFIRNVDVHGLDSIMGSEIWSVTHISTIPTLDEPAQEVTIIEPIHADGGNRSTSPLSIPENAGPNNETTPKKKKKKTKGKSNTKKVENNGDGEESINSAAAVEPTFDPTESSAEVFLSIASDPLNYDFGDSENPMVDEEPHWETVKARPSKPKGLRVTPKFAQARSAKQYNRNAGRKGDITSRDSTTAASTTKADEKFEMNLMGETKVMGQQDVDLELSASGHDSNVSAQTSANLLPILSTEQLILSEEVAAEDIYLANKFDSSTVLDVTRALTTSPSEKFSPISGLNLKDHAPIYLGGMLGSPSQAPRLRHHRRSCSAGARILTSTALVTKRPASGCSKISNTNLVEDNIATADTSSTADSILRNPVANNIFSAYSLCAVNSVSTDNAVDTLSAVSRSSISDSASLDTVVKNALKVEHLCSLEVYSGTEAASPPREPSPISVSGSASVTGSTMTIYGPQPRGFGPSFIVLGPLNVELTMLTSVPNQTQNQQTSVVSYDVEEQNVSQFSNGWSQLQLSASAILHAGQHTHVESDPDCTPFDCTYCAKHFYANAGSPMLLCHACGTNSGINYCSVACLLAGSLSHADVCQENVHDRDMFAINTHLYHQIYYSGPLAFSSLDEDMNKKSTYAYRQKVFAMHCRDGPFPRLLRAWARKNSFTLESQDLDEASKMTGSYFIFKSGLTSNGRRMNSDSTVICTIKFQHGDNMKQVVARCLRACLSLHCKNNIKEFLFRLIKNCLSDEDSFAQFPHSEDRTTVFYEFQHQFHLEFGFHADMQRNLSDSFNFELEWPLVEYLLSQIEIGELV</sequence>
<accession>A0A395J0N3</accession>
<feature type="region of interest" description="Disordered" evidence="1">
    <location>
        <begin position="572"/>
        <end position="623"/>
    </location>
</feature>
<proteinExistence type="predicted"/>
<feature type="region of interest" description="Disordered" evidence="1">
    <location>
        <begin position="81"/>
        <end position="106"/>
    </location>
</feature>
<keyword evidence="3" id="KW-1185">Reference proteome</keyword>
<dbReference type="OrthoDB" id="4757558at2759"/>
<dbReference type="AlphaFoldDB" id="A0A395J0N3"/>
<dbReference type="EMBL" id="QKRW01000008">
    <property type="protein sequence ID" value="RAL66087.1"/>
    <property type="molecule type" value="Genomic_DNA"/>
</dbReference>
<feature type="region of interest" description="Disordered" evidence="1">
    <location>
        <begin position="472"/>
        <end position="525"/>
    </location>
</feature>
<dbReference type="Proteomes" id="UP000249056">
    <property type="component" value="Unassembled WGS sequence"/>
</dbReference>
<evidence type="ECO:0000313" key="3">
    <source>
        <dbReference type="Proteomes" id="UP000249056"/>
    </source>
</evidence>
<comment type="caution">
    <text evidence="2">The sequence shown here is derived from an EMBL/GenBank/DDBJ whole genome shotgun (WGS) entry which is preliminary data.</text>
</comment>
<evidence type="ECO:0000256" key="1">
    <source>
        <dbReference type="SAM" id="MobiDB-lite"/>
    </source>
</evidence>
<feature type="compositionally biased region" description="Low complexity" evidence="1">
    <location>
        <begin position="611"/>
        <end position="620"/>
    </location>
</feature>
<name>A0A395J0N3_9HELO</name>
<protein>
    <submittedName>
        <fullName evidence="2">Uncharacterized protein</fullName>
    </submittedName>
</protein>
<gene>
    <name evidence="2" type="ORF">DID88_005746</name>
</gene>